<reference evidence="3 4" key="1">
    <citation type="submission" date="2018-05" db="EMBL/GenBank/DDBJ databases">
        <title>Spiribacter halobius sp. nov., a moderately halophilic bacterium isolated from marine solar saltern.</title>
        <authorList>
            <person name="Zheng W.-S."/>
            <person name="Lu D.-C."/>
            <person name="Du Z.-J."/>
        </authorList>
    </citation>
    <scope>NUCLEOTIDE SEQUENCE [LARGE SCALE GENOMIC DNA]</scope>
    <source>
        <strain evidence="3 4">E85</strain>
    </source>
</reference>
<keyword evidence="1" id="KW-0732">Signal</keyword>
<dbReference type="Proteomes" id="UP000245474">
    <property type="component" value="Unassembled WGS sequence"/>
</dbReference>
<dbReference type="PANTHER" id="PTHR22946">
    <property type="entry name" value="DIENELACTONE HYDROLASE DOMAIN-CONTAINING PROTEIN-RELATED"/>
    <property type="match status" value="1"/>
</dbReference>
<dbReference type="Pfam" id="PF01738">
    <property type="entry name" value="DLH"/>
    <property type="match status" value="1"/>
</dbReference>
<dbReference type="InterPro" id="IPR029058">
    <property type="entry name" value="AB_hydrolase_fold"/>
</dbReference>
<dbReference type="AlphaFoldDB" id="A0A2U2N1D2"/>
<protein>
    <submittedName>
        <fullName evidence="3">Dienelactone hydrolase</fullName>
    </submittedName>
</protein>
<organism evidence="3 4">
    <name type="scientific">Sediminicurvatus halobius</name>
    <dbReference type="NCBI Taxonomy" id="2182432"/>
    <lineage>
        <taxon>Bacteria</taxon>
        <taxon>Pseudomonadati</taxon>
        <taxon>Pseudomonadota</taxon>
        <taxon>Gammaproteobacteria</taxon>
        <taxon>Chromatiales</taxon>
        <taxon>Ectothiorhodospiraceae</taxon>
        <taxon>Sediminicurvatus</taxon>
    </lineage>
</organism>
<evidence type="ECO:0000313" key="3">
    <source>
        <dbReference type="EMBL" id="PWG63006.1"/>
    </source>
</evidence>
<keyword evidence="4" id="KW-1185">Reference proteome</keyword>
<proteinExistence type="predicted"/>
<evidence type="ECO:0000259" key="2">
    <source>
        <dbReference type="Pfam" id="PF01738"/>
    </source>
</evidence>
<dbReference type="RefSeq" id="WP_109678756.1">
    <property type="nucleotide sequence ID" value="NZ_CP086615.1"/>
</dbReference>
<gene>
    <name evidence="3" type="ORF">DEM34_10155</name>
</gene>
<dbReference type="InterPro" id="IPR002925">
    <property type="entry name" value="Dienelactn_hydro"/>
</dbReference>
<sequence length="268" mass="29161">MASLIRLSTFTVLVVLFCTGAALAEVRTESVEYEVDGEPFVGYLAYDDAVEGERPGVLVVHEWWGLDDYARRRAEELAELGYTAFALNMYGKGKLAEHPEDAQAFMQATLGDRRAMEARFAAGLSILQAHATTDPERIAAQGYCFGGAVVLNMARLGLDLDGVVSFHGSLGSDIEAEPGSVEAKVLAFTGGADPFVPAEQVAGFVEEMQTAQAELRLVSYPGVQHSFTVPDADETGAKFDLPMAYDRRADRHSWRTTAAFYREIFTGD</sequence>
<dbReference type="SUPFAM" id="SSF53474">
    <property type="entry name" value="alpha/beta-Hydrolases"/>
    <property type="match status" value="1"/>
</dbReference>
<evidence type="ECO:0000313" key="4">
    <source>
        <dbReference type="Proteomes" id="UP000245474"/>
    </source>
</evidence>
<accession>A0A2U2N1D2</accession>
<feature type="signal peptide" evidence="1">
    <location>
        <begin position="1"/>
        <end position="24"/>
    </location>
</feature>
<feature type="domain" description="Dienelactone hydrolase" evidence="2">
    <location>
        <begin position="42"/>
        <end position="264"/>
    </location>
</feature>
<name>A0A2U2N1D2_9GAMM</name>
<dbReference type="InterPro" id="IPR050261">
    <property type="entry name" value="FrsA_esterase"/>
</dbReference>
<comment type="caution">
    <text evidence="3">The sequence shown here is derived from an EMBL/GenBank/DDBJ whole genome shotgun (WGS) entry which is preliminary data.</text>
</comment>
<keyword evidence="3" id="KW-0378">Hydrolase</keyword>
<dbReference type="Gene3D" id="3.40.50.1820">
    <property type="entry name" value="alpha/beta hydrolase"/>
    <property type="match status" value="1"/>
</dbReference>
<dbReference type="PANTHER" id="PTHR22946:SF0">
    <property type="entry name" value="DIENELACTONE HYDROLASE DOMAIN-CONTAINING PROTEIN"/>
    <property type="match status" value="1"/>
</dbReference>
<feature type="chain" id="PRO_5015583298" evidence="1">
    <location>
        <begin position="25"/>
        <end position="268"/>
    </location>
</feature>
<dbReference type="EMBL" id="QFFI01000014">
    <property type="protein sequence ID" value="PWG63006.1"/>
    <property type="molecule type" value="Genomic_DNA"/>
</dbReference>
<dbReference type="GO" id="GO:0016787">
    <property type="term" value="F:hydrolase activity"/>
    <property type="evidence" value="ECO:0007669"/>
    <property type="project" value="UniProtKB-KW"/>
</dbReference>
<evidence type="ECO:0000256" key="1">
    <source>
        <dbReference type="SAM" id="SignalP"/>
    </source>
</evidence>
<dbReference type="OrthoDB" id="9787933at2"/>